<feature type="transmembrane region" description="Helical" evidence="10">
    <location>
        <begin position="90"/>
        <end position="114"/>
    </location>
</feature>
<evidence type="ECO:0000256" key="7">
    <source>
        <dbReference type="ARBA" id="ARBA00023136"/>
    </source>
</evidence>
<feature type="transmembrane region" description="Helical" evidence="10">
    <location>
        <begin position="418"/>
        <end position="435"/>
    </location>
</feature>
<dbReference type="HAMAP" id="MF_02078">
    <property type="entry name" value="MurJ_MviN"/>
    <property type="match status" value="1"/>
</dbReference>
<feature type="transmembrane region" description="Helical" evidence="10">
    <location>
        <begin position="447"/>
        <end position="468"/>
    </location>
</feature>
<dbReference type="RefSeq" id="WP_257512985.1">
    <property type="nucleotide sequence ID" value="NZ_JANKHG010000027.1"/>
</dbReference>
<evidence type="ECO:0000313" key="13">
    <source>
        <dbReference type="Proteomes" id="UP001165267"/>
    </source>
</evidence>
<dbReference type="CDD" id="cd13123">
    <property type="entry name" value="MATE_MurJ_like"/>
    <property type="match status" value="1"/>
</dbReference>
<comment type="pathway">
    <text evidence="10">Cell wall biogenesis; peptidoglycan biosynthesis.</text>
</comment>
<keyword evidence="7 10" id="KW-0472">Membrane</keyword>
<dbReference type="PIRSF" id="PIRSF002869">
    <property type="entry name" value="MviN"/>
    <property type="match status" value="1"/>
</dbReference>
<feature type="transmembrane region" description="Helical" evidence="10">
    <location>
        <begin position="188"/>
        <end position="208"/>
    </location>
</feature>
<name>A0ABT1XMK5_9BURK</name>
<keyword evidence="10" id="KW-0997">Cell inner membrane</keyword>
<comment type="caution">
    <text evidence="12">The sequence shown here is derived from an EMBL/GenBank/DDBJ whole genome shotgun (WGS) entry which is preliminary data.</text>
</comment>
<keyword evidence="10 11" id="KW-0961">Cell wall biogenesis/degradation</keyword>
<reference evidence="12" key="1">
    <citation type="submission" date="2022-07" db="EMBL/GenBank/DDBJ databases">
        <authorList>
            <person name="Xamxidin M."/>
        </authorList>
    </citation>
    <scope>NUCLEOTIDE SEQUENCE</scope>
    <source>
        <strain evidence="12">YS8-69</strain>
    </source>
</reference>
<dbReference type="PRINTS" id="PR01806">
    <property type="entry name" value="VIRFACTRMVIN"/>
</dbReference>
<keyword evidence="5 10" id="KW-0573">Peptidoglycan synthesis</keyword>
<evidence type="ECO:0000256" key="2">
    <source>
        <dbReference type="ARBA" id="ARBA00022475"/>
    </source>
</evidence>
<evidence type="ECO:0000256" key="3">
    <source>
        <dbReference type="ARBA" id="ARBA00022692"/>
    </source>
</evidence>
<proteinExistence type="inferred from homology"/>
<protein>
    <recommendedName>
        <fullName evidence="10">Probable lipid II flippase MurJ</fullName>
    </recommendedName>
</protein>
<keyword evidence="13" id="KW-1185">Reference proteome</keyword>
<dbReference type="PANTHER" id="PTHR47019">
    <property type="entry name" value="LIPID II FLIPPASE MURJ"/>
    <property type="match status" value="1"/>
</dbReference>
<evidence type="ECO:0000256" key="5">
    <source>
        <dbReference type="ARBA" id="ARBA00022984"/>
    </source>
</evidence>
<evidence type="ECO:0000256" key="9">
    <source>
        <dbReference type="ARBA" id="ARBA00061532"/>
    </source>
</evidence>
<feature type="transmembrane region" description="Helical" evidence="10">
    <location>
        <begin position="360"/>
        <end position="380"/>
    </location>
</feature>
<dbReference type="NCBIfam" id="TIGR01695">
    <property type="entry name" value="murJ_mviN"/>
    <property type="match status" value="1"/>
</dbReference>
<evidence type="ECO:0000256" key="8">
    <source>
        <dbReference type="ARBA" id="ARBA00060041"/>
    </source>
</evidence>
<dbReference type="PANTHER" id="PTHR47019:SF1">
    <property type="entry name" value="LIPID II FLIPPASE MURJ"/>
    <property type="match status" value="1"/>
</dbReference>
<dbReference type="InterPro" id="IPR004268">
    <property type="entry name" value="MurJ"/>
</dbReference>
<accession>A0ABT1XMK5</accession>
<dbReference type="EMBL" id="JANKHG010000027">
    <property type="protein sequence ID" value="MCR2747768.1"/>
    <property type="molecule type" value="Genomic_DNA"/>
</dbReference>
<feature type="transmembrane region" description="Helical" evidence="10">
    <location>
        <begin position="281"/>
        <end position="303"/>
    </location>
</feature>
<evidence type="ECO:0000256" key="4">
    <source>
        <dbReference type="ARBA" id="ARBA00022960"/>
    </source>
</evidence>
<feature type="transmembrane region" description="Helical" evidence="10">
    <location>
        <begin position="161"/>
        <end position="182"/>
    </location>
</feature>
<keyword evidence="2 10" id="KW-1003">Cell membrane</keyword>
<evidence type="ECO:0000256" key="1">
    <source>
        <dbReference type="ARBA" id="ARBA00004651"/>
    </source>
</evidence>
<comment type="similarity">
    <text evidence="9 10 11">Belongs to the MurJ/MviN family.</text>
</comment>
<sequence length="520" mass="55535">MNLLKSAAAVSAMTMLSRITGLIRETITARLLGAGAESDAFFIAFRIPNLLRRLFAEGAFSQAFIPILSQTNSTDGKLAAVDLARRVSSLLFLSLLLIVVLGVLGGTWVVIGMASGLEVGSEQFELTVLLTQWMFPYILLISMVALASGLLNTFRSFALPAFAPVLLNISFIAGALLLAPYFDQAVKAFAIAVMVGGVLQVAVLWYGLARTGCLINPFAGLGAIKVAWADERVRRVLRNMVPATLAVSVAQISLIINTNIASHLEQGSVSWISYGDRLMEFPTALLGVALGTVLLPSLSAAATRSHEEYSRLMDWGLRLTVVLVLPAAVGMGLFSDALVALLFHYGRFDANDVAMTSQAVVAYSLGLAGLVLVKILAPGFYAKQDIRTPVKIGIVVVITTQLMNLLTVPWLGHAGLPLSISVGAMLNAGVLYWGLRRRGLYTPSAGWLVYFMKVAVAAVGMGVVLWFLNQRFDWLAMAATPVARIGAVLGVIGLCGLVYFTVLAGLGLNPKRLIRKPATN</sequence>
<feature type="transmembrane region" description="Helical" evidence="10">
    <location>
        <begin position="315"/>
        <end position="340"/>
    </location>
</feature>
<keyword evidence="4 10" id="KW-0133">Cell shape</keyword>
<feature type="transmembrane region" description="Helical" evidence="10">
    <location>
        <begin position="392"/>
        <end position="412"/>
    </location>
</feature>
<feature type="transmembrane region" description="Helical" evidence="10">
    <location>
        <begin position="134"/>
        <end position="154"/>
    </location>
</feature>
<dbReference type="Pfam" id="PF03023">
    <property type="entry name" value="MurJ"/>
    <property type="match status" value="1"/>
</dbReference>
<comment type="function">
    <text evidence="8 10 11">Involved in peptidoglycan biosynthesis. Transports lipid-linked peptidoglycan precursors from the inner to the outer leaflet of the cytoplasmic membrane.</text>
</comment>
<dbReference type="InterPro" id="IPR051050">
    <property type="entry name" value="Lipid_II_flippase_MurJ/MviN"/>
</dbReference>
<keyword evidence="6 10" id="KW-1133">Transmembrane helix</keyword>
<evidence type="ECO:0000256" key="10">
    <source>
        <dbReference type="HAMAP-Rule" id="MF_02078"/>
    </source>
</evidence>
<dbReference type="Proteomes" id="UP001165267">
    <property type="component" value="Unassembled WGS sequence"/>
</dbReference>
<keyword evidence="10 11" id="KW-0813">Transport</keyword>
<evidence type="ECO:0000256" key="11">
    <source>
        <dbReference type="PIRNR" id="PIRNR002869"/>
    </source>
</evidence>
<comment type="subcellular location">
    <subcellularLocation>
        <location evidence="10">Cell inner membrane</location>
        <topology evidence="10">Multi-pass membrane protein</topology>
    </subcellularLocation>
    <subcellularLocation>
        <location evidence="1">Cell membrane</location>
        <topology evidence="1">Multi-pass membrane protein</topology>
    </subcellularLocation>
</comment>
<feature type="transmembrane region" description="Helical" evidence="10">
    <location>
        <begin position="240"/>
        <end position="261"/>
    </location>
</feature>
<feature type="transmembrane region" description="Helical" evidence="10">
    <location>
        <begin position="488"/>
        <end position="508"/>
    </location>
</feature>
<evidence type="ECO:0000256" key="6">
    <source>
        <dbReference type="ARBA" id="ARBA00022989"/>
    </source>
</evidence>
<organism evidence="12 13">
    <name type="scientific">Limnobacter parvus</name>
    <dbReference type="NCBI Taxonomy" id="2939690"/>
    <lineage>
        <taxon>Bacteria</taxon>
        <taxon>Pseudomonadati</taxon>
        <taxon>Pseudomonadota</taxon>
        <taxon>Betaproteobacteria</taxon>
        <taxon>Burkholderiales</taxon>
        <taxon>Burkholderiaceae</taxon>
        <taxon>Limnobacter</taxon>
    </lineage>
</organism>
<keyword evidence="3 10" id="KW-0812">Transmembrane</keyword>
<gene>
    <name evidence="10 12" type="primary">murJ</name>
    <name evidence="12" type="ORF">NSP04_14045</name>
</gene>
<evidence type="ECO:0000313" key="12">
    <source>
        <dbReference type="EMBL" id="MCR2747768.1"/>
    </source>
</evidence>